<feature type="compositionally biased region" description="Polar residues" evidence="1">
    <location>
        <begin position="29"/>
        <end position="43"/>
    </location>
</feature>
<reference evidence="2 3" key="1">
    <citation type="journal article" date="2024" name="Nat. Commun.">
        <title>Phylogenomics reveals the evolutionary origins of lichenization in chlorophyte algae.</title>
        <authorList>
            <person name="Puginier C."/>
            <person name="Libourel C."/>
            <person name="Otte J."/>
            <person name="Skaloud P."/>
            <person name="Haon M."/>
            <person name="Grisel S."/>
            <person name="Petersen M."/>
            <person name="Berrin J.G."/>
            <person name="Delaux P.M."/>
            <person name="Dal Grande F."/>
            <person name="Keller J."/>
        </authorList>
    </citation>
    <scope>NUCLEOTIDE SEQUENCE [LARGE SCALE GENOMIC DNA]</scope>
    <source>
        <strain evidence="2 3">SAG 2523</strain>
    </source>
</reference>
<name>A0AAW1TJN2_9CHLO</name>
<keyword evidence="3" id="KW-1185">Reference proteome</keyword>
<evidence type="ECO:0000256" key="1">
    <source>
        <dbReference type="SAM" id="MobiDB-lite"/>
    </source>
</evidence>
<sequence>MRRQIGYYDMHTQVQKKQRRGLPPRCFQSAVNNGPHNTRNTPTGLPGSAPLPRSAPLQPDQLASPARPHADHAGWSCSPGAMGVSATAEATTIDITSLEGYVTAPRRHSVPHAAIMGESLQGMSQRGMH</sequence>
<dbReference type="AlphaFoldDB" id="A0AAW1TJN2"/>
<gene>
    <name evidence="2" type="ORF">WJX84_012383</name>
</gene>
<evidence type="ECO:0000313" key="3">
    <source>
        <dbReference type="Proteomes" id="UP001485043"/>
    </source>
</evidence>
<protein>
    <submittedName>
        <fullName evidence="2">Uncharacterized protein</fullName>
    </submittedName>
</protein>
<comment type="caution">
    <text evidence="2">The sequence shown here is derived from an EMBL/GenBank/DDBJ whole genome shotgun (WGS) entry which is preliminary data.</text>
</comment>
<feature type="region of interest" description="Disordered" evidence="1">
    <location>
        <begin position="12"/>
        <end position="82"/>
    </location>
</feature>
<evidence type="ECO:0000313" key="2">
    <source>
        <dbReference type="EMBL" id="KAK9868800.1"/>
    </source>
</evidence>
<organism evidence="2 3">
    <name type="scientific">Apatococcus fuscideae</name>
    <dbReference type="NCBI Taxonomy" id="2026836"/>
    <lineage>
        <taxon>Eukaryota</taxon>
        <taxon>Viridiplantae</taxon>
        <taxon>Chlorophyta</taxon>
        <taxon>core chlorophytes</taxon>
        <taxon>Trebouxiophyceae</taxon>
        <taxon>Chlorellales</taxon>
        <taxon>Chlorellaceae</taxon>
        <taxon>Apatococcus</taxon>
    </lineage>
</organism>
<dbReference type="EMBL" id="JALJOV010000012">
    <property type="protein sequence ID" value="KAK9868800.1"/>
    <property type="molecule type" value="Genomic_DNA"/>
</dbReference>
<accession>A0AAW1TJN2</accession>
<dbReference type="Proteomes" id="UP001485043">
    <property type="component" value="Unassembled WGS sequence"/>
</dbReference>
<proteinExistence type="predicted"/>